<gene>
    <name evidence="3" type="ORF">EST38_g4416</name>
</gene>
<keyword evidence="2" id="KW-0472">Membrane</keyword>
<sequence length="237" mass="24324">MLDHSIGIAAGAALIAFSSLPVASAKKVCTKSSTGEEVCRETFPQKAKVAIGIVTVIIIIMLVSLIVCIRRSRRASAEAAKECTVEASQMEGPPTVLAATYNPGSGHSIYAIGSSGSGAIPTAVIPPTAESGRTPAGAVPAFPTPSVPAAPYSPKPWVSGSSNGSTPQTAPAHRTTFSGSHPYPFTGMGNTPGQPPKSAFVSGGFPRPLLAGRLKDRIRERPPSISTLNNEPVTPNK</sequence>
<feature type="region of interest" description="Disordered" evidence="1">
    <location>
        <begin position="189"/>
        <end position="237"/>
    </location>
</feature>
<organism evidence="3 4">
    <name type="scientific">Candolleomyces aberdarensis</name>
    <dbReference type="NCBI Taxonomy" id="2316362"/>
    <lineage>
        <taxon>Eukaryota</taxon>
        <taxon>Fungi</taxon>
        <taxon>Dikarya</taxon>
        <taxon>Basidiomycota</taxon>
        <taxon>Agaricomycotina</taxon>
        <taxon>Agaricomycetes</taxon>
        <taxon>Agaricomycetidae</taxon>
        <taxon>Agaricales</taxon>
        <taxon>Agaricineae</taxon>
        <taxon>Psathyrellaceae</taxon>
        <taxon>Candolleomyces</taxon>
    </lineage>
</organism>
<feature type="compositionally biased region" description="Polar residues" evidence="1">
    <location>
        <begin position="224"/>
        <end position="237"/>
    </location>
</feature>
<dbReference type="EMBL" id="SDEE01000108">
    <property type="protein sequence ID" value="RXW21427.1"/>
    <property type="molecule type" value="Genomic_DNA"/>
</dbReference>
<reference evidence="3 4" key="1">
    <citation type="submission" date="2019-01" db="EMBL/GenBank/DDBJ databases">
        <title>Draft genome sequence of Psathyrella aberdarensis IHI B618.</title>
        <authorList>
            <person name="Buettner E."/>
            <person name="Kellner H."/>
        </authorList>
    </citation>
    <scope>NUCLEOTIDE SEQUENCE [LARGE SCALE GENOMIC DNA]</scope>
    <source>
        <strain evidence="3 4">IHI B618</strain>
    </source>
</reference>
<evidence type="ECO:0000256" key="1">
    <source>
        <dbReference type="SAM" id="MobiDB-lite"/>
    </source>
</evidence>
<evidence type="ECO:0008006" key="5">
    <source>
        <dbReference type="Google" id="ProtNLM"/>
    </source>
</evidence>
<evidence type="ECO:0000256" key="2">
    <source>
        <dbReference type="SAM" id="Phobius"/>
    </source>
</evidence>
<dbReference type="OrthoDB" id="3064298at2759"/>
<keyword evidence="2" id="KW-1133">Transmembrane helix</keyword>
<proteinExistence type="predicted"/>
<dbReference type="AlphaFoldDB" id="A0A4Q2DN11"/>
<evidence type="ECO:0000313" key="3">
    <source>
        <dbReference type="EMBL" id="RXW21427.1"/>
    </source>
</evidence>
<feature type="compositionally biased region" description="Basic and acidic residues" evidence="1">
    <location>
        <begin position="213"/>
        <end position="222"/>
    </location>
</feature>
<keyword evidence="4" id="KW-1185">Reference proteome</keyword>
<dbReference type="Proteomes" id="UP000290288">
    <property type="component" value="Unassembled WGS sequence"/>
</dbReference>
<evidence type="ECO:0000313" key="4">
    <source>
        <dbReference type="Proteomes" id="UP000290288"/>
    </source>
</evidence>
<comment type="caution">
    <text evidence="3">The sequence shown here is derived from an EMBL/GenBank/DDBJ whole genome shotgun (WGS) entry which is preliminary data.</text>
</comment>
<feature type="transmembrane region" description="Helical" evidence="2">
    <location>
        <begin position="49"/>
        <end position="69"/>
    </location>
</feature>
<protein>
    <recommendedName>
        <fullName evidence="5">Transmembrane protein</fullName>
    </recommendedName>
</protein>
<name>A0A4Q2DN11_9AGAR</name>
<keyword evidence="2" id="KW-0812">Transmembrane</keyword>
<accession>A0A4Q2DN11</accession>